<feature type="disulfide bond" evidence="2">
    <location>
        <begin position="86"/>
        <end position="96"/>
    </location>
</feature>
<dbReference type="SMART" id="SM00202">
    <property type="entry name" value="SR"/>
    <property type="match status" value="8"/>
</dbReference>
<protein>
    <recommendedName>
        <fullName evidence="4">SRCR domain-containing protein</fullName>
    </recommendedName>
</protein>
<organism evidence="5 6">
    <name type="scientific">Lottia gigantea</name>
    <name type="common">Giant owl limpet</name>
    <dbReference type="NCBI Taxonomy" id="225164"/>
    <lineage>
        <taxon>Eukaryota</taxon>
        <taxon>Metazoa</taxon>
        <taxon>Spiralia</taxon>
        <taxon>Lophotrochozoa</taxon>
        <taxon>Mollusca</taxon>
        <taxon>Gastropoda</taxon>
        <taxon>Patellogastropoda</taxon>
        <taxon>Lottioidea</taxon>
        <taxon>Lottiidae</taxon>
        <taxon>Lottia</taxon>
    </lineage>
</organism>
<feature type="domain" description="SRCR" evidence="4">
    <location>
        <begin position="656"/>
        <end position="758"/>
    </location>
</feature>
<dbReference type="AlphaFoldDB" id="V3ZVQ5"/>
<dbReference type="EMBL" id="KB203019">
    <property type="protein sequence ID" value="ESO86690.1"/>
    <property type="molecule type" value="Genomic_DNA"/>
</dbReference>
<feature type="domain" description="SRCR" evidence="4">
    <location>
        <begin position="449"/>
        <end position="553"/>
    </location>
</feature>
<dbReference type="HOGENOM" id="CLU_290748_0_0_1"/>
<dbReference type="KEGG" id="lgi:LOTGIDRAFT_235294"/>
<reference evidence="5 6" key="1">
    <citation type="journal article" date="2013" name="Nature">
        <title>Insights into bilaterian evolution from three spiralian genomes.</title>
        <authorList>
            <person name="Simakov O."/>
            <person name="Marletaz F."/>
            <person name="Cho S.J."/>
            <person name="Edsinger-Gonzales E."/>
            <person name="Havlak P."/>
            <person name="Hellsten U."/>
            <person name="Kuo D.H."/>
            <person name="Larsson T."/>
            <person name="Lv J."/>
            <person name="Arendt D."/>
            <person name="Savage R."/>
            <person name="Osoegawa K."/>
            <person name="de Jong P."/>
            <person name="Grimwood J."/>
            <person name="Chapman J.A."/>
            <person name="Shapiro H."/>
            <person name="Aerts A."/>
            <person name="Otillar R.P."/>
            <person name="Terry A.Y."/>
            <person name="Boore J.L."/>
            <person name="Grigoriev I.V."/>
            <person name="Lindberg D.R."/>
            <person name="Seaver E.C."/>
            <person name="Weisblat D.A."/>
            <person name="Putnam N.H."/>
            <person name="Rokhsar D.S."/>
        </authorList>
    </citation>
    <scope>NUCLEOTIDE SEQUENCE [LARGE SCALE GENOMIC DNA]</scope>
</reference>
<feature type="disulfide bond" evidence="2">
    <location>
        <begin position="197"/>
        <end position="207"/>
    </location>
</feature>
<dbReference type="InterPro" id="IPR036772">
    <property type="entry name" value="SRCR-like_dom_sf"/>
</dbReference>
<feature type="domain" description="SRCR" evidence="4">
    <location>
        <begin position="138"/>
        <end position="235"/>
    </location>
</feature>
<dbReference type="RefSeq" id="XP_009062668.1">
    <property type="nucleotide sequence ID" value="XM_009064420.1"/>
</dbReference>
<sequence>MTLRRYVVFVYLITITLSAQIDDNSTWVDQNGLVRVKVDRTEGKICSVSWDDEDAKVLCRGLGKTNSKSYIKYDQSAPTLIADVKCVGTELRLEDCHYSVLGGNVTCSPTYSSWNSAGAYCYNSNDEVTYSTEHVRYGRVLATRNGYERYLCKNGDFSYHHANVVCWNMGYKAGEIFEMEHLSMSQNPSWWKNSFECQGKEPLLGACIRSTWEDITPPYFDQNVCIYHTPSVLCHGSARLHTELFNSSGVVGLYHDDAYRAICSDDFDSKAVAVVCNSLGFAGGFKAPSNSYSSYNYYTRIANLTCSGTEKSLDQCSYDYSTSPSCNSGPATVACIDPNDPDSVLPDGSTKIVNQKVLIKLHDIWGTICYDNWDDVDAKTVCKQHGFDDGQSLQLSRDSRLPRWYKNVTCQDGTDQTLETCEKSTNTDYCYYTFDAGAYCFNDTDKVTFSFTDSNTTNYGRLQITRENKTHHLCDKSGYFNYQEMKFVCKEMGFITGQEYVDLKSRVYSDYWSNNLNCKNSVPTLDACTSDSWKEETTNSNECQYNVPSIFCYGNVRLHTDFFNATGFLKVYKDNRYQMVCQNNFGSKQLNVVCNELGFHHGGRLIPSEAYRGFYGNIPNGYTCGGNEKSIIDCTSFDASPCEQPATVACFESLEEKLAGTGSVKMSIDDIVLMMVDGVWGTICADGFDDNTATVMCKQQGYEHGISIIKSERYAKPMLTESVNCIGSETRLNDCQIDLVTDNGTQCSNDKRAGVKCYNSADINQYSLVDGDGYRYGRLMVTHNNKTGYVCSRDSYFDNDDAHVLCKQLGFTTGERYNMPSFQNPFGTRFWSNNLDCSSNEPNVDTCMKGVWMKIIHDGMDTCPYHVPSVFCYGQVRLHTKFLNTSGAVLIRHNDRWVSVCSDAFDDNAARVVCGELGFIRDEGKTLSTNSFYDSIVPMNWSPYILSLNCTGNENYVSDCNSTYNGTYGICDAYNYAVVSCKPYTTTTSIPTTQSYLQTTYNSLLPIASTNQTRWLSDKRVSVYVNGMWSGICHSGFDDIDASVFCKEFGFNKGIALQKYVPDHQPRYRYNIQCSGTEFSILDCPYDTYDGDNGTCHYYSDASAFCFNNNTCKLNFFLSSALL</sequence>
<feature type="domain" description="SRCR" evidence="4">
    <location>
        <begin position="238"/>
        <end position="336"/>
    </location>
</feature>
<gene>
    <name evidence="5" type="ORF">LOTGIDRAFT_235294</name>
</gene>
<dbReference type="SUPFAM" id="SSF56487">
    <property type="entry name" value="SRCR-like"/>
    <property type="match status" value="10"/>
</dbReference>
<feature type="disulfide bond" evidence="2">
    <location>
        <begin position="306"/>
        <end position="316"/>
    </location>
</feature>
<feature type="disulfide bond" evidence="2">
    <location>
        <begin position="950"/>
        <end position="960"/>
    </location>
</feature>
<keyword evidence="1 2" id="KW-1015">Disulfide bond</keyword>
<feature type="signal peptide" evidence="3">
    <location>
        <begin position="1"/>
        <end position="18"/>
    </location>
</feature>
<dbReference type="Pfam" id="PF00530">
    <property type="entry name" value="SRCR"/>
    <property type="match status" value="10"/>
</dbReference>
<dbReference type="OrthoDB" id="6142578at2759"/>
<feature type="disulfide bond" evidence="2">
    <location>
        <begin position="725"/>
        <end position="735"/>
    </location>
</feature>
<evidence type="ECO:0000256" key="1">
    <source>
        <dbReference type="ARBA" id="ARBA00023157"/>
    </source>
</evidence>
<dbReference type="PANTHER" id="PTHR48071:SF18">
    <property type="entry name" value="DELETED IN MALIGNANT BRAIN TUMORS 1 PROTEIN-RELATED"/>
    <property type="match status" value="1"/>
</dbReference>
<dbReference type="OMA" id="CAYYDDA"/>
<accession>V3ZVQ5</accession>
<feature type="disulfide bond" evidence="2">
    <location>
        <begin position="837"/>
        <end position="847"/>
    </location>
</feature>
<evidence type="ECO:0000313" key="6">
    <source>
        <dbReference type="Proteomes" id="UP000030746"/>
    </source>
</evidence>
<evidence type="ECO:0000259" key="4">
    <source>
        <dbReference type="PROSITE" id="PS50287"/>
    </source>
</evidence>
<dbReference type="InterPro" id="IPR001190">
    <property type="entry name" value="SRCR"/>
</dbReference>
<dbReference type="PANTHER" id="PTHR48071">
    <property type="entry name" value="SRCR DOMAIN-CONTAINING PROTEIN"/>
    <property type="match status" value="1"/>
</dbReference>
<name>V3ZVQ5_LOTGI</name>
<keyword evidence="3" id="KW-0732">Signal</keyword>
<dbReference type="Gene3D" id="3.10.250.10">
    <property type="entry name" value="SRCR-like domain"/>
    <property type="match status" value="10"/>
</dbReference>
<proteinExistence type="predicted"/>
<evidence type="ECO:0000313" key="5">
    <source>
        <dbReference type="EMBL" id="ESO86690.1"/>
    </source>
</evidence>
<feature type="disulfide bond" evidence="2">
    <location>
        <begin position="518"/>
        <end position="528"/>
    </location>
</feature>
<feature type="domain" description="SRCR" evidence="4">
    <location>
        <begin position="766"/>
        <end position="873"/>
    </location>
</feature>
<dbReference type="CTD" id="20249808"/>
<feature type="domain" description="SRCR" evidence="4">
    <location>
        <begin position="556"/>
        <end position="651"/>
    </location>
</feature>
<feature type="domain" description="SRCR" evidence="4">
    <location>
        <begin position="343"/>
        <end position="441"/>
    </location>
</feature>
<feature type="disulfide bond" evidence="2">
    <location>
        <begin position="1074"/>
        <end position="1084"/>
    </location>
</feature>
<feature type="chain" id="PRO_5004716129" description="SRCR domain-containing protein" evidence="3">
    <location>
        <begin position="19"/>
        <end position="1123"/>
    </location>
</feature>
<feature type="domain" description="SRCR" evidence="4">
    <location>
        <begin position="876"/>
        <end position="982"/>
    </location>
</feature>
<evidence type="ECO:0000256" key="2">
    <source>
        <dbReference type="PROSITE-ProRule" id="PRU00196"/>
    </source>
</evidence>
<feature type="disulfide bond" evidence="2">
    <location>
        <begin position="624"/>
        <end position="634"/>
    </location>
</feature>
<feature type="domain" description="SRCR" evidence="4">
    <location>
        <begin position="1005"/>
        <end position="1107"/>
    </location>
</feature>
<dbReference type="GO" id="GO:0016020">
    <property type="term" value="C:membrane"/>
    <property type="evidence" value="ECO:0007669"/>
    <property type="project" value="InterPro"/>
</dbReference>
<evidence type="ECO:0000256" key="3">
    <source>
        <dbReference type="SAM" id="SignalP"/>
    </source>
</evidence>
<comment type="caution">
    <text evidence="2">Lacks conserved residue(s) required for the propagation of feature annotation.</text>
</comment>
<feature type="domain" description="SRCR" evidence="4">
    <location>
        <begin position="19"/>
        <end position="122"/>
    </location>
</feature>
<dbReference type="PROSITE" id="PS50287">
    <property type="entry name" value="SRCR_2"/>
    <property type="match status" value="10"/>
</dbReference>
<keyword evidence="6" id="KW-1185">Reference proteome</keyword>
<dbReference type="GeneID" id="20249808"/>
<dbReference type="Proteomes" id="UP000030746">
    <property type="component" value="Unassembled WGS sequence"/>
</dbReference>